<dbReference type="PANTHER" id="PTHR43649:SF12">
    <property type="entry name" value="DIACETYLCHITOBIOSE BINDING PROTEIN DASA"/>
    <property type="match status" value="1"/>
</dbReference>
<dbReference type="SUPFAM" id="SSF53850">
    <property type="entry name" value="Periplasmic binding protein-like II"/>
    <property type="match status" value="1"/>
</dbReference>
<evidence type="ECO:0000313" key="2">
    <source>
        <dbReference type="EMBL" id="QCC49378.1"/>
    </source>
</evidence>
<dbReference type="Gene3D" id="3.40.190.10">
    <property type="entry name" value="Periplasmic binding protein-like II"/>
    <property type="match status" value="1"/>
</dbReference>
<dbReference type="EMBL" id="FNVN01000005">
    <property type="protein sequence ID" value="SEG62950.1"/>
    <property type="molecule type" value="Genomic_DNA"/>
</dbReference>
<dbReference type="InterPro" id="IPR050490">
    <property type="entry name" value="Bact_solute-bd_prot1"/>
</dbReference>
<proteinExistence type="predicted"/>
<evidence type="ECO:0000256" key="1">
    <source>
        <dbReference type="SAM" id="MobiDB-lite"/>
    </source>
</evidence>
<feature type="compositionally biased region" description="Low complexity" evidence="1">
    <location>
        <begin position="39"/>
        <end position="55"/>
    </location>
</feature>
<gene>
    <name evidence="2" type="ORF">DV707_16660</name>
    <name evidence="3" type="ORF">SAMN04488133_2932</name>
</gene>
<name>A0A1H6BQL2_9EURY</name>
<reference evidence="2 5" key="2">
    <citation type="journal article" date="2019" name="Nat. Commun.">
        <title>A new type of DNA phosphorothioation-based antiviral system in archaea.</title>
        <authorList>
            <person name="Xiong L."/>
            <person name="Liu S."/>
            <person name="Chen S."/>
            <person name="Xiao Y."/>
            <person name="Zhu B."/>
            <person name="Gao Y."/>
            <person name="Zhang Y."/>
            <person name="Chen B."/>
            <person name="Luo J."/>
            <person name="Deng Z."/>
            <person name="Chen X."/>
            <person name="Wang L."/>
            <person name="Chen S."/>
        </authorList>
    </citation>
    <scope>NUCLEOTIDE SEQUENCE [LARGE SCALE GENOMIC DNA]</scope>
    <source>
        <strain evidence="2 5">CGMCC 1.10331</strain>
        <plasmid evidence="2 5">unnamed2</plasmid>
    </source>
</reference>
<dbReference type="Proteomes" id="UP000296733">
    <property type="component" value="Plasmid unnamed2"/>
</dbReference>
<protein>
    <submittedName>
        <fullName evidence="3">ABC-type glycerol-3-phosphate transport system, substrate-binding protein</fullName>
    </submittedName>
    <submittedName>
        <fullName evidence="2">Extracellular solute-binding protein</fullName>
    </submittedName>
</protein>
<dbReference type="PANTHER" id="PTHR43649">
    <property type="entry name" value="ARABINOSE-BINDING PROTEIN-RELATED"/>
    <property type="match status" value="1"/>
</dbReference>
<keyword evidence="2" id="KW-0614">Plasmid</keyword>
<keyword evidence="4" id="KW-1185">Reference proteome</keyword>
<dbReference type="AlphaFoldDB" id="A0A1H6BQL2"/>
<sequence>MKDNPTQIDGSSNAVRRRSMLKLTGASLATFGLAGCSGNGSTDDGGSTPTETDSSIDTPTPGDESTDLSDVSIDYWNTVNVQSRKAKAVSQALVSAFTTNTGAEVNMNWTGYGGVIGAKWKTSFSQGNYPVLYDSTSAWDGQFQEWIHPFSEYQDQFSDDFLSAIEWYTPLAKEQWNGFGKDVIYEVPLGFSVQVPFVARMDHFDEAGLSRDRFPPKDYDDLIDIATTLQNDGPGEYGYQIHGTKFDAFDARAPTLVSDVGGEEGTFLNDDWSDTYWDNEAYKTGVRRWVEIFTEHELSGPGTPTHDDESMVQEIVSGRCSMTGGDFLNHPNFLDAAPEMMANGDIQWGAMWQGGTSDTPSAGFIRPLTFGITKPPEGADSAEWEKQQQAAIELIKYFTSKSNQRALFENFGLMPIRDDVWSDLPSKSHNVYGAAKTMAENTEMLWEAHPATVSMQYNVPGPELQKALKGQISPAQACDNVAETIRNDFL</sequence>
<feature type="region of interest" description="Disordered" evidence="1">
    <location>
        <begin position="37"/>
        <end position="69"/>
    </location>
</feature>
<evidence type="ECO:0000313" key="4">
    <source>
        <dbReference type="Proteomes" id="UP000236740"/>
    </source>
</evidence>
<reference evidence="3 4" key="1">
    <citation type="submission" date="2016-10" db="EMBL/GenBank/DDBJ databases">
        <authorList>
            <person name="de Groot N.N."/>
        </authorList>
    </citation>
    <scope>NUCLEOTIDE SEQUENCE [LARGE SCALE GENOMIC DNA]</scope>
    <source>
        <strain evidence="3 4">CGMCC 1.10331</strain>
    </source>
</reference>
<organism evidence="3 4">
    <name type="scientific">Halobellus limi</name>
    <dbReference type="NCBI Taxonomy" id="699433"/>
    <lineage>
        <taxon>Archaea</taxon>
        <taxon>Methanobacteriati</taxon>
        <taxon>Methanobacteriota</taxon>
        <taxon>Stenosarchaea group</taxon>
        <taxon>Halobacteria</taxon>
        <taxon>Halobacteriales</taxon>
        <taxon>Haloferacaceae</taxon>
        <taxon>Halobellus</taxon>
    </lineage>
</organism>
<accession>A0A1H6BQL2</accession>
<dbReference type="KEGG" id="hlm:DV707_16660"/>
<dbReference type="Pfam" id="PF13416">
    <property type="entry name" value="SBP_bac_8"/>
    <property type="match status" value="1"/>
</dbReference>
<dbReference type="InterPro" id="IPR006059">
    <property type="entry name" value="SBP"/>
</dbReference>
<evidence type="ECO:0000313" key="5">
    <source>
        <dbReference type="Proteomes" id="UP000296733"/>
    </source>
</evidence>
<dbReference type="Proteomes" id="UP000236740">
    <property type="component" value="Unassembled WGS sequence"/>
</dbReference>
<dbReference type="EMBL" id="CP031313">
    <property type="protein sequence ID" value="QCC49378.1"/>
    <property type="molecule type" value="Genomic_DNA"/>
</dbReference>
<evidence type="ECO:0000313" key="3">
    <source>
        <dbReference type="EMBL" id="SEG62950.1"/>
    </source>
</evidence>
<geneLocation type="plasmid" evidence="2">
    <name>unnamed2</name>
</geneLocation>